<feature type="region of interest" description="Disordered" evidence="1">
    <location>
        <begin position="192"/>
        <end position="211"/>
    </location>
</feature>
<name>A0A1J5Q0U9_9ZZZZ</name>
<evidence type="ECO:0000313" key="2">
    <source>
        <dbReference type="EMBL" id="OIQ73647.1"/>
    </source>
</evidence>
<gene>
    <name evidence="2" type="ORF">GALL_447160</name>
</gene>
<protein>
    <submittedName>
        <fullName evidence="2">Uncharacterized protein</fullName>
    </submittedName>
</protein>
<comment type="caution">
    <text evidence="2">The sequence shown here is derived from an EMBL/GenBank/DDBJ whole genome shotgun (WGS) entry which is preliminary data.</text>
</comment>
<evidence type="ECO:0000256" key="1">
    <source>
        <dbReference type="SAM" id="MobiDB-lite"/>
    </source>
</evidence>
<organism evidence="2">
    <name type="scientific">mine drainage metagenome</name>
    <dbReference type="NCBI Taxonomy" id="410659"/>
    <lineage>
        <taxon>unclassified sequences</taxon>
        <taxon>metagenomes</taxon>
        <taxon>ecological metagenomes</taxon>
    </lineage>
</organism>
<proteinExistence type="predicted"/>
<reference evidence="2" key="1">
    <citation type="submission" date="2016-10" db="EMBL/GenBank/DDBJ databases">
        <title>Sequence of Gallionella enrichment culture.</title>
        <authorList>
            <person name="Poehlein A."/>
            <person name="Muehling M."/>
            <person name="Daniel R."/>
        </authorList>
    </citation>
    <scope>NUCLEOTIDE SEQUENCE</scope>
</reference>
<sequence length="247" mass="28113">MHARIRQFVVIIGRDRIVAVDFGGLRNHRYGGIRVRPCNRVGIEPRVLVISPLLRRRHLQANRLAGHLDRRHRDLVLVGEILERPDRWPVGYQHERHGLHRGQRAYFVLGAGGLVPQCGQARHAGHAEVHLPAQERVDQRLGATQALVVRLERGDAELAGVLLHELERVHHHQRQIGQAVLADHHDARYLVGESGAHQHRRRQGRGRGRERLAEAASVQHQNLPWLNRQVVAPPRTACPSAGRFWPR</sequence>
<accession>A0A1J5Q0U9</accession>
<feature type="compositionally biased region" description="Basic residues" evidence="1">
    <location>
        <begin position="197"/>
        <end position="206"/>
    </location>
</feature>
<dbReference type="AlphaFoldDB" id="A0A1J5Q0U9"/>
<dbReference type="EMBL" id="MLJW01002793">
    <property type="protein sequence ID" value="OIQ73647.1"/>
    <property type="molecule type" value="Genomic_DNA"/>
</dbReference>